<keyword evidence="6 9" id="KW-1133">Transmembrane helix</keyword>
<comment type="similarity">
    <text evidence="8">Belongs to the NhaC Na(+)/H(+) (TC 2.A.35) antiporter family.</text>
</comment>
<evidence type="ECO:0000259" key="10">
    <source>
        <dbReference type="Pfam" id="PF03553"/>
    </source>
</evidence>
<dbReference type="NCBIfam" id="TIGR00931">
    <property type="entry name" value="antiport_nhaC"/>
    <property type="match status" value="1"/>
</dbReference>
<dbReference type="STRING" id="1121477.SAMN02745223_00140"/>
<comment type="subcellular location">
    <subcellularLocation>
        <location evidence="1">Cell membrane</location>
        <topology evidence="1">Multi-pass membrane protein</topology>
    </subcellularLocation>
</comment>
<evidence type="ECO:0000313" key="12">
    <source>
        <dbReference type="EMBL" id="SHE35189.1"/>
    </source>
</evidence>
<feature type="transmembrane region" description="Helical" evidence="9">
    <location>
        <begin position="46"/>
        <end position="62"/>
    </location>
</feature>
<feature type="transmembrane region" description="Helical" evidence="9">
    <location>
        <begin position="82"/>
        <end position="99"/>
    </location>
</feature>
<dbReference type="GO" id="GO:0005886">
    <property type="term" value="C:plasma membrane"/>
    <property type="evidence" value="ECO:0007669"/>
    <property type="project" value="UniProtKB-SubCell"/>
</dbReference>
<dbReference type="EMBL" id="FQVC01000001">
    <property type="protein sequence ID" value="SHE35189.1"/>
    <property type="molecule type" value="Genomic_DNA"/>
</dbReference>
<evidence type="ECO:0000256" key="2">
    <source>
        <dbReference type="ARBA" id="ARBA00022448"/>
    </source>
</evidence>
<evidence type="ECO:0000256" key="3">
    <source>
        <dbReference type="ARBA" id="ARBA00022449"/>
    </source>
</evidence>
<sequence length="497" mass="52052">MSDTTPPPRSIKEPSYFDALAPLVVLALLIGGAVTLFGLDAMEGPLQVGIMVAAMVTAAIVLKNGHPWDAIAESGRRGVSSVVSAIFILFAVGALIGTWNMSGTIPTMVYYGIQLINPDWFYLATVVICAVISLGIGSSWTTAGTIGVGLVGLALMVGVSPVITAGAVISGAYVGDKLSPLSETTILTAQITGNDIHTHLRAQVWTTIPAFIISMIVFTAFGVFDGTSGLGEAVVNSELSALNQLFWITPLNLIPLALLIGLSVFKVPPVLAIMASALVAGILACFLQPDAVLRFVDDPTLTAPANFIKGIWQVMATGYYSASGIPPVDSLLSRGGMDSMLFTVWLILGALVFGTLLDEFGLLSKLVTPILLRAKTTGSLIGTVVATALGLNIVAGDQYVALVLPARLFRVEFEKRGLATTNLSRTVADAGTVTSPLVPWNSCGAYMAAVLGVPTLLYMPYAIFNIASPLLTLLYGITGFKVVRVDPIIPEDTPLKA</sequence>
<dbReference type="AlphaFoldDB" id="A0A0F5LU79"/>
<evidence type="ECO:0000313" key="11">
    <source>
        <dbReference type="EMBL" id="KKB85841.1"/>
    </source>
</evidence>
<evidence type="ECO:0000256" key="9">
    <source>
        <dbReference type="SAM" id="Phobius"/>
    </source>
</evidence>
<dbReference type="OrthoDB" id="9762978at2"/>
<keyword evidence="2" id="KW-0813">Transport</keyword>
<dbReference type="GO" id="GO:0015297">
    <property type="term" value="F:antiporter activity"/>
    <property type="evidence" value="ECO:0007669"/>
    <property type="project" value="UniProtKB-KW"/>
</dbReference>
<dbReference type="PATRIC" id="fig|1121477.3.peg.2291"/>
<accession>A0A0F5LU79</accession>
<keyword evidence="5 9" id="KW-0812">Transmembrane</keyword>
<feature type="transmembrane region" description="Helical" evidence="9">
    <location>
        <begin position="270"/>
        <end position="289"/>
    </location>
</feature>
<proteinExistence type="inferred from homology"/>
<dbReference type="PANTHER" id="PTHR33451">
    <property type="entry name" value="MALATE-2H(+)/NA(+)-LACTATE ANTIPORTER"/>
    <property type="match status" value="1"/>
</dbReference>
<keyword evidence="7 9" id="KW-0472">Membrane</keyword>
<evidence type="ECO:0000313" key="14">
    <source>
        <dbReference type="Proteomes" id="UP000184533"/>
    </source>
</evidence>
<feature type="transmembrane region" description="Helical" evidence="9">
    <location>
        <begin position="339"/>
        <end position="357"/>
    </location>
</feature>
<gene>
    <name evidence="12" type="ORF">SAMN02745223_00140</name>
    <name evidence="11" type="ORF">VW29_06015</name>
</gene>
<evidence type="ECO:0000256" key="8">
    <source>
        <dbReference type="ARBA" id="ARBA00038435"/>
    </source>
</evidence>
<dbReference type="Pfam" id="PF03553">
    <property type="entry name" value="Na_H_antiporter"/>
    <property type="match status" value="1"/>
</dbReference>
<organism evidence="11 13">
    <name type="scientific">Devosia limi DSM 17137</name>
    <dbReference type="NCBI Taxonomy" id="1121477"/>
    <lineage>
        <taxon>Bacteria</taxon>
        <taxon>Pseudomonadati</taxon>
        <taxon>Pseudomonadota</taxon>
        <taxon>Alphaproteobacteria</taxon>
        <taxon>Hyphomicrobiales</taxon>
        <taxon>Devosiaceae</taxon>
        <taxon>Devosia</taxon>
    </lineage>
</organism>
<dbReference type="InterPro" id="IPR018461">
    <property type="entry name" value="Na/H_Antiport_NhaC-like_C"/>
</dbReference>
<protein>
    <submittedName>
        <fullName evidence="11">Sodium:proton antiporter</fullName>
    </submittedName>
    <submittedName>
        <fullName evidence="12">Transporter, NhaC family</fullName>
    </submittedName>
</protein>
<feature type="transmembrane region" description="Helical" evidence="9">
    <location>
        <begin position="20"/>
        <end position="39"/>
    </location>
</feature>
<reference evidence="12 14" key="2">
    <citation type="submission" date="2016-11" db="EMBL/GenBank/DDBJ databases">
        <authorList>
            <person name="Jaros S."/>
            <person name="Januszkiewicz K."/>
            <person name="Wedrychowicz H."/>
        </authorList>
    </citation>
    <scope>NUCLEOTIDE SEQUENCE [LARGE SCALE GENOMIC DNA]</scope>
    <source>
        <strain evidence="12 14">DSM 17137</strain>
    </source>
</reference>
<feature type="domain" description="Na+/H+ antiporter NhaC-like C-terminal" evidence="10">
    <location>
        <begin position="171"/>
        <end position="480"/>
    </location>
</feature>
<reference evidence="11 13" key="1">
    <citation type="submission" date="2015-03" db="EMBL/GenBank/DDBJ databases">
        <authorList>
            <person name="Hassan Y.I."/>
            <person name="Lepp D."/>
            <person name="Zhou T."/>
        </authorList>
    </citation>
    <scope>NUCLEOTIDE SEQUENCE [LARGE SCALE GENOMIC DNA]</scope>
    <source>
        <strain evidence="11 13">DSM 17137</strain>
    </source>
</reference>
<evidence type="ECO:0000256" key="5">
    <source>
        <dbReference type="ARBA" id="ARBA00022692"/>
    </source>
</evidence>
<dbReference type="PANTHER" id="PTHR33451:SF3">
    <property type="entry name" value="MALATE-2H(+)_NA(+)-LACTATE ANTIPORTER"/>
    <property type="match status" value="1"/>
</dbReference>
<name>A0A0F5LU79_9HYPH</name>
<evidence type="ECO:0000256" key="6">
    <source>
        <dbReference type="ARBA" id="ARBA00022989"/>
    </source>
</evidence>
<dbReference type="EMBL" id="LAJF01000045">
    <property type="protein sequence ID" value="KKB85841.1"/>
    <property type="molecule type" value="Genomic_DNA"/>
</dbReference>
<dbReference type="Proteomes" id="UP000184533">
    <property type="component" value="Unassembled WGS sequence"/>
</dbReference>
<dbReference type="Proteomes" id="UP000033608">
    <property type="component" value="Unassembled WGS sequence"/>
</dbReference>
<keyword evidence="3" id="KW-0050">Antiport</keyword>
<keyword evidence="4" id="KW-1003">Cell membrane</keyword>
<feature type="transmembrane region" description="Helical" evidence="9">
    <location>
        <begin position="244"/>
        <end position="265"/>
    </location>
</feature>
<keyword evidence="13" id="KW-1185">Reference proteome</keyword>
<evidence type="ECO:0000256" key="4">
    <source>
        <dbReference type="ARBA" id="ARBA00022475"/>
    </source>
</evidence>
<feature type="transmembrane region" description="Helical" evidence="9">
    <location>
        <begin position="120"/>
        <end position="140"/>
    </location>
</feature>
<feature type="transmembrane region" description="Helical" evidence="9">
    <location>
        <begin position="378"/>
        <end position="395"/>
    </location>
</feature>
<dbReference type="RefSeq" id="WP_046134393.1">
    <property type="nucleotide sequence ID" value="NZ_FQVC01000001.1"/>
</dbReference>
<evidence type="ECO:0000256" key="7">
    <source>
        <dbReference type="ARBA" id="ARBA00023136"/>
    </source>
</evidence>
<evidence type="ECO:0000256" key="1">
    <source>
        <dbReference type="ARBA" id="ARBA00004651"/>
    </source>
</evidence>
<evidence type="ECO:0000313" key="13">
    <source>
        <dbReference type="Proteomes" id="UP000033608"/>
    </source>
</evidence>
<dbReference type="InterPro" id="IPR004770">
    <property type="entry name" value="Na/H_antiport_NhaC"/>
</dbReference>
<feature type="transmembrane region" description="Helical" evidence="9">
    <location>
        <begin position="204"/>
        <end position="224"/>
    </location>
</feature>
<feature type="transmembrane region" description="Helical" evidence="9">
    <location>
        <begin position="146"/>
        <end position="174"/>
    </location>
</feature>
<dbReference type="InterPro" id="IPR052180">
    <property type="entry name" value="NhaC_Na-H+_Antiporter"/>
</dbReference>
<feature type="transmembrane region" description="Helical" evidence="9">
    <location>
        <begin position="456"/>
        <end position="477"/>
    </location>
</feature>